<protein>
    <submittedName>
        <fullName evidence="2">Cna B domain protein</fullName>
    </submittedName>
</protein>
<dbReference type="GO" id="GO:0030246">
    <property type="term" value="F:carbohydrate binding"/>
    <property type="evidence" value="ECO:0007669"/>
    <property type="project" value="InterPro"/>
</dbReference>
<feature type="signal peptide" evidence="1">
    <location>
        <begin position="1"/>
        <end position="21"/>
    </location>
</feature>
<dbReference type="Pfam" id="PF13620">
    <property type="entry name" value="CarboxypepD_reg"/>
    <property type="match status" value="1"/>
</dbReference>
<dbReference type="EMBL" id="CP001089">
    <property type="protein sequence ID" value="ACD96333.1"/>
    <property type="molecule type" value="Genomic_DNA"/>
</dbReference>
<feature type="chain" id="PRO_5002787591" evidence="1">
    <location>
        <begin position="22"/>
        <end position="456"/>
    </location>
</feature>
<reference evidence="2 3" key="1">
    <citation type="submission" date="2008-05" db="EMBL/GenBank/DDBJ databases">
        <title>Complete sequence of chromosome of Geobacter lovleyi SZ.</title>
        <authorList>
            <consortium name="US DOE Joint Genome Institute"/>
            <person name="Lucas S."/>
            <person name="Copeland A."/>
            <person name="Lapidus A."/>
            <person name="Glavina del Rio T."/>
            <person name="Dalin E."/>
            <person name="Tice H."/>
            <person name="Bruce D."/>
            <person name="Goodwin L."/>
            <person name="Pitluck S."/>
            <person name="Chertkov O."/>
            <person name="Meincke L."/>
            <person name="Brettin T."/>
            <person name="Detter J.C."/>
            <person name="Han C."/>
            <person name="Tapia R."/>
            <person name="Kuske C.R."/>
            <person name="Schmutz J."/>
            <person name="Larimer F."/>
            <person name="Land M."/>
            <person name="Hauser L."/>
            <person name="Kyrpides N."/>
            <person name="Mikhailova N."/>
            <person name="Sung Y."/>
            <person name="Fletcher K.E."/>
            <person name="Ritalahti K.M."/>
            <person name="Loeffler F.E."/>
            <person name="Richardson P."/>
        </authorList>
    </citation>
    <scope>NUCLEOTIDE SEQUENCE [LARGE SCALE GENOMIC DNA]</scope>
    <source>
        <strain evidence="3">ATCC BAA-1151 / DSM 17278 / SZ</strain>
    </source>
</reference>
<dbReference type="Gene3D" id="2.60.40.1120">
    <property type="entry name" value="Carboxypeptidase-like, regulatory domain"/>
    <property type="match status" value="1"/>
</dbReference>
<evidence type="ECO:0000313" key="2">
    <source>
        <dbReference type="EMBL" id="ACD96333.1"/>
    </source>
</evidence>
<dbReference type="RefSeq" id="WP_012470665.1">
    <property type="nucleotide sequence ID" value="NC_010814.1"/>
</dbReference>
<keyword evidence="3" id="KW-1185">Reference proteome</keyword>
<dbReference type="PROSITE" id="PS51257">
    <property type="entry name" value="PROKAR_LIPOPROTEIN"/>
    <property type="match status" value="1"/>
</dbReference>
<gene>
    <name evidence="2" type="ordered locus">Glov_2620</name>
</gene>
<keyword evidence="1" id="KW-0732">Signal</keyword>
<dbReference type="Gene3D" id="2.40.360.20">
    <property type="match status" value="1"/>
</dbReference>
<evidence type="ECO:0000313" key="3">
    <source>
        <dbReference type="Proteomes" id="UP000002420"/>
    </source>
</evidence>
<dbReference type="OrthoDB" id="5503925at2"/>
<proteinExistence type="predicted"/>
<dbReference type="HOGENOM" id="CLU_599581_0_0_7"/>
<dbReference type="SUPFAM" id="SSF49452">
    <property type="entry name" value="Starch-binding domain-like"/>
    <property type="match status" value="1"/>
</dbReference>
<dbReference type="Proteomes" id="UP000002420">
    <property type="component" value="Chromosome"/>
</dbReference>
<dbReference type="InterPro" id="IPR013784">
    <property type="entry name" value="Carb-bd-like_fold"/>
</dbReference>
<dbReference type="eggNOG" id="COG4932">
    <property type="taxonomic scope" value="Bacteria"/>
</dbReference>
<name>B3E6S8_TRIL1</name>
<sequence>MKTRLLIIASLVLAGCLLSLAGCGGGTASFSSGNGTTGTITLNVAWPKSTAAKGAPVVEKMAGAVTVRLTVSGPGMTPITKDFPVEDGQGTIDGVPVGTERVLKILGLDSAGAVLYVGEVTNITVVAGQTSDAGTVVMEPVGVYSISGKVTLGGSTGLEGVTITAESSTIAYAAAALTASYSATTDANGDYTISGLPSGTYLLTASKTDYTFTPSSTTVIIDTTSLTGQNFTGAPGTPYFPITVGNKWIYDTSTTSMYETVTGSLTRLVTQVSTAVSGFSVQQDRSETTSTGTTTSTSIDDLLLINGNGYLQNSNGTKIYTYSNSSSTSTFSETFTTPGYIVFIGQLATGTIVNGSTTRTETITSGSTPSVYSATISSQHTVVGPEPVTVPAGSFNAIRVSFTETITMASPSPGVTTVSGDYWYVPYVGLVKMSQTSTGPYDSRTTTESLASYIVQ</sequence>
<evidence type="ECO:0000256" key="1">
    <source>
        <dbReference type="SAM" id="SignalP"/>
    </source>
</evidence>
<dbReference type="STRING" id="398767.Glov_2620"/>
<accession>B3E6S8</accession>
<organism evidence="2 3">
    <name type="scientific">Trichlorobacter lovleyi (strain ATCC BAA-1151 / DSM 17278 / SZ)</name>
    <name type="common">Geobacter lovleyi</name>
    <dbReference type="NCBI Taxonomy" id="398767"/>
    <lineage>
        <taxon>Bacteria</taxon>
        <taxon>Pseudomonadati</taxon>
        <taxon>Thermodesulfobacteriota</taxon>
        <taxon>Desulfuromonadia</taxon>
        <taxon>Geobacterales</taxon>
        <taxon>Geobacteraceae</taxon>
        <taxon>Trichlorobacter</taxon>
    </lineage>
</organism>
<dbReference type="KEGG" id="glo:Glov_2620"/>
<dbReference type="AlphaFoldDB" id="B3E6S8"/>